<accession>A0AAV7YBF4</accession>
<reference evidence="1" key="1">
    <citation type="submission" date="2022-08" db="EMBL/GenBank/DDBJ databases">
        <title>Novel sulphate-reducing endosymbionts in the free-living metamonad Anaeramoeba.</title>
        <authorList>
            <person name="Jerlstrom-Hultqvist J."/>
            <person name="Cepicka I."/>
            <person name="Gallot-Lavallee L."/>
            <person name="Salas-Leiva D."/>
            <person name="Curtis B.A."/>
            <person name="Zahonova K."/>
            <person name="Pipaliya S."/>
            <person name="Dacks J."/>
            <person name="Roger A.J."/>
        </authorList>
    </citation>
    <scope>NUCLEOTIDE SEQUENCE</scope>
    <source>
        <strain evidence="1">Busselton2</strain>
    </source>
</reference>
<dbReference type="AlphaFoldDB" id="A0AAV7YBF4"/>
<comment type="caution">
    <text evidence="1">The sequence shown here is derived from an EMBL/GenBank/DDBJ whole genome shotgun (WGS) entry which is preliminary data.</text>
</comment>
<evidence type="ECO:0000313" key="1">
    <source>
        <dbReference type="EMBL" id="KAJ3427133.1"/>
    </source>
</evidence>
<proteinExistence type="predicted"/>
<dbReference type="Proteomes" id="UP001146793">
    <property type="component" value="Unassembled WGS sequence"/>
</dbReference>
<gene>
    <name evidence="1" type="ORF">M0812_26713</name>
</gene>
<organism evidence="1 2">
    <name type="scientific">Anaeramoeba flamelloides</name>
    <dbReference type="NCBI Taxonomy" id="1746091"/>
    <lineage>
        <taxon>Eukaryota</taxon>
        <taxon>Metamonada</taxon>
        <taxon>Anaeramoebidae</taxon>
        <taxon>Anaeramoeba</taxon>
    </lineage>
</organism>
<dbReference type="EMBL" id="JANTQA010000063">
    <property type="protein sequence ID" value="KAJ3427133.1"/>
    <property type="molecule type" value="Genomic_DNA"/>
</dbReference>
<name>A0AAV7YBF4_9EUKA</name>
<sequence length="305" mass="35736">MIKSEQMTKLTKKFGKLRSMNDRLFLFLQFFPNSIKGLKLEDLQMPKQQNMYCSELLNASNIQNQNNNPNSKQNPKKIVIIRSSLTTMSGLTGVSRRSLERGLSNFFERNYSLHNISPYSRDYMIFGETGKLVTKKISVGTKKHETKKKKTPLVGKEKRLIMKKKVKKTKKKTKTQVNPNRTSNITLQKQLPNKQNNIPDNNLLNYKNDKINLNTKNNIRQKNVCQQINEKFSPITRKRNHTYSGKYYSNQDEKYISFKSPLHLLSVISQTHKRQRSNLLFQNMSLTSKNNQIYQPNHRMNSKIF</sequence>
<evidence type="ECO:0000313" key="2">
    <source>
        <dbReference type="Proteomes" id="UP001146793"/>
    </source>
</evidence>
<protein>
    <submittedName>
        <fullName evidence="1">Uncharacterized protein</fullName>
    </submittedName>
</protein>